<protein>
    <submittedName>
        <fullName evidence="1">Uncharacterized protein</fullName>
    </submittedName>
</protein>
<sequence length="73" mass="7684">MVQFVLVGPLAIRRVNEKRGNHNLSSLLCRVTDSLGSDSPSARSYIPTMLSVDVHQSSQPPVGLCAHAIAGAG</sequence>
<proteinExistence type="predicted"/>
<keyword evidence="2" id="KW-1185">Reference proteome</keyword>
<dbReference type="Proteomes" id="UP000319143">
    <property type="component" value="Unassembled WGS sequence"/>
</dbReference>
<organism evidence="1 2">
    <name type="scientific">Novipirellula artificiosorum</name>
    <dbReference type="NCBI Taxonomy" id="2528016"/>
    <lineage>
        <taxon>Bacteria</taxon>
        <taxon>Pseudomonadati</taxon>
        <taxon>Planctomycetota</taxon>
        <taxon>Planctomycetia</taxon>
        <taxon>Pirellulales</taxon>
        <taxon>Pirellulaceae</taxon>
        <taxon>Novipirellula</taxon>
    </lineage>
</organism>
<evidence type="ECO:0000313" key="1">
    <source>
        <dbReference type="EMBL" id="TWU38432.1"/>
    </source>
</evidence>
<comment type="caution">
    <text evidence="1">The sequence shown here is derived from an EMBL/GenBank/DDBJ whole genome shotgun (WGS) entry which is preliminary data.</text>
</comment>
<evidence type="ECO:0000313" key="2">
    <source>
        <dbReference type="Proteomes" id="UP000319143"/>
    </source>
</evidence>
<name>A0A5C6DPA0_9BACT</name>
<dbReference type="AlphaFoldDB" id="A0A5C6DPA0"/>
<accession>A0A5C6DPA0</accession>
<reference evidence="1 2" key="1">
    <citation type="submission" date="2019-02" db="EMBL/GenBank/DDBJ databases">
        <title>Deep-cultivation of Planctomycetes and their phenomic and genomic characterization uncovers novel biology.</title>
        <authorList>
            <person name="Wiegand S."/>
            <person name="Jogler M."/>
            <person name="Boedeker C."/>
            <person name="Pinto D."/>
            <person name="Vollmers J."/>
            <person name="Rivas-Marin E."/>
            <person name="Kohn T."/>
            <person name="Peeters S.H."/>
            <person name="Heuer A."/>
            <person name="Rast P."/>
            <person name="Oberbeckmann S."/>
            <person name="Bunk B."/>
            <person name="Jeske O."/>
            <person name="Meyerdierks A."/>
            <person name="Storesund J.E."/>
            <person name="Kallscheuer N."/>
            <person name="Luecker S."/>
            <person name="Lage O.M."/>
            <person name="Pohl T."/>
            <person name="Merkel B.J."/>
            <person name="Hornburger P."/>
            <person name="Mueller R.-W."/>
            <person name="Bruemmer F."/>
            <person name="Labrenz M."/>
            <person name="Spormann A.M."/>
            <person name="Op Den Camp H."/>
            <person name="Overmann J."/>
            <person name="Amann R."/>
            <person name="Jetten M.S.M."/>
            <person name="Mascher T."/>
            <person name="Medema M.H."/>
            <person name="Devos D.P."/>
            <person name="Kaster A.-K."/>
            <person name="Ovreas L."/>
            <person name="Rohde M."/>
            <person name="Galperin M.Y."/>
            <person name="Jogler C."/>
        </authorList>
    </citation>
    <scope>NUCLEOTIDE SEQUENCE [LARGE SCALE GENOMIC DNA]</scope>
    <source>
        <strain evidence="1 2">Poly41</strain>
    </source>
</reference>
<gene>
    <name evidence="1" type="ORF">Poly41_29080</name>
</gene>
<dbReference type="EMBL" id="SJPV01000004">
    <property type="protein sequence ID" value="TWU38432.1"/>
    <property type="molecule type" value="Genomic_DNA"/>
</dbReference>